<keyword evidence="4" id="KW-1185">Reference proteome</keyword>
<feature type="signal peptide" evidence="2">
    <location>
        <begin position="1"/>
        <end position="21"/>
    </location>
</feature>
<dbReference type="PROSITE" id="PS51257">
    <property type="entry name" value="PROKAR_LIPOPROTEIN"/>
    <property type="match status" value="1"/>
</dbReference>
<feature type="chain" id="PRO_5003066828" evidence="2">
    <location>
        <begin position="22"/>
        <end position="533"/>
    </location>
</feature>
<gene>
    <name evidence="3" type="ORF">MALL_0504</name>
</gene>
<dbReference type="EMBL" id="ADNC01000027">
    <property type="protein sequence ID" value="EFF41144.1"/>
    <property type="molecule type" value="Genomic_DNA"/>
</dbReference>
<evidence type="ECO:0000313" key="3">
    <source>
        <dbReference type="EMBL" id="EFF41144.1"/>
    </source>
</evidence>
<sequence>MKKNILLTSIIGATIVPVSFALISCNVNLDNKDNSKVENNNNSSTNNDPKNPVDNGNTNNKPTDNKDKNPGSSTGSDVNKETDKKISIPATKLKPGITKPRVVEEFKLDKVEVVSNFPAWIPSEHLNEAKTEILKDKFIVNNLASGVVFTNKLLDFNDKSGEIIIDYLFKRENANLGKKTFTIKVNKMPLPNDLSLFVEGTSKKIPENYKLNSDSKLDDLKKYVNISLRSIDGVSEAVLKRYQIEFIDTKVLQNNLLQLNYKIKAPSFYTFSKKDGEEYGQKSNIKSLTLEIENEINAILSKITINNNNQRNNVTASYLLETYKNDTGNNTLRSRFVNGGLIIIPEIPSKKVYSPEIVAVEADDLNGKLTIQFHLKDSSTEYSNVENSSVRILEITGFKKVKPEFSNTHDDIQNKFYIDYGTQAKLKDKLKTIPGFTNWYENDNKIEKLSPYNGGYKPNNLFNLWFNKINADVLTEKRELSLQDESRPIYEIIEVNKEKINNKIKISLKVKVYMHIYGYTETEFITTISFFKN</sequence>
<feature type="compositionally biased region" description="Low complexity" evidence="1">
    <location>
        <begin position="37"/>
        <end position="62"/>
    </location>
</feature>
<reference evidence="3 4" key="1">
    <citation type="submission" date="2010-03" db="EMBL/GenBank/DDBJ databases">
        <authorList>
            <person name="Glass J.I."/>
            <person name="Benders G.A."/>
            <person name="Durkin A.S."/>
            <person name="Farmerie W.G."/>
            <person name="Hlavinka K."/>
            <person name="Hostetler J."/>
            <person name="Jackson J."/>
            <person name="May M.A."/>
            <person name="Miller R.H."/>
            <person name="Paralanov V."/>
            <person name="Radune D."/>
            <person name="Szczypinski B."/>
            <person name="Brown D.R."/>
        </authorList>
    </citation>
    <scope>NUCLEOTIDE SEQUENCE [LARGE SCALE GENOMIC DNA]</scope>
    <source>
        <strain evidence="3 4">A21JP2</strain>
    </source>
</reference>
<protein>
    <submittedName>
        <fullName evidence="3">Phage tail component, N-terminal domain protein</fullName>
    </submittedName>
</protein>
<proteinExistence type="predicted"/>
<comment type="caution">
    <text evidence="3">The sequence shown here is derived from an EMBL/GenBank/DDBJ whole genome shotgun (WGS) entry which is preliminary data.</text>
</comment>
<dbReference type="eggNOG" id="ENOG5030N9Q">
    <property type="taxonomic scope" value="Bacteria"/>
</dbReference>
<accession>D4XWC6</accession>
<dbReference type="Proteomes" id="UP000004757">
    <property type="component" value="Unassembled WGS sequence"/>
</dbReference>
<feature type="region of interest" description="Disordered" evidence="1">
    <location>
        <begin position="31"/>
        <end position="85"/>
    </location>
</feature>
<evidence type="ECO:0000256" key="1">
    <source>
        <dbReference type="SAM" id="MobiDB-lite"/>
    </source>
</evidence>
<organism evidence="3 4">
    <name type="scientific">Mycoplasmopsis alligatoris A21JP2</name>
    <dbReference type="NCBI Taxonomy" id="747682"/>
    <lineage>
        <taxon>Bacteria</taxon>
        <taxon>Bacillati</taxon>
        <taxon>Mycoplasmatota</taxon>
        <taxon>Mycoplasmoidales</taxon>
        <taxon>Metamycoplasmataceae</taxon>
        <taxon>Mycoplasmopsis</taxon>
    </lineage>
</organism>
<dbReference type="OrthoDB" id="9825345at2"/>
<keyword evidence="2" id="KW-0732">Signal</keyword>
<evidence type="ECO:0000313" key="4">
    <source>
        <dbReference type="Proteomes" id="UP000004757"/>
    </source>
</evidence>
<dbReference type="AlphaFoldDB" id="D4XWC6"/>
<evidence type="ECO:0000256" key="2">
    <source>
        <dbReference type="SAM" id="SignalP"/>
    </source>
</evidence>
<dbReference type="STRING" id="747682.MALL_0504"/>
<dbReference type="RefSeq" id="WP_005683757.1">
    <property type="nucleotide sequence ID" value="NZ_ADNC01000027.1"/>
</dbReference>
<name>D4XWC6_9BACT</name>